<dbReference type="Gene3D" id="2.60.120.330">
    <property type="entry name" value="B-lactam Antibiotic, Isopenicillin N Synthase, Chain"/>
    <property type="match status" value="1"/>
</dbReference>
<accession>A0AAD7GBH9</accession>
<reference evidence="2" key="1">
    <citation type="submission" date="2023-03" db="EMBL/GenBank/DDBJ databases">
        <title>Massive genome expansion in bonnet fungi (Mycena s.s.) driven by repeated elements and novel gene families across ecological guilds.</title>
        <authorList>
            <consortium name="Lawrence Berkeley National Laboratory"/>
            <person name="Harder C.B."/>
            <person name="Miyauchi S."/>
            <person name="Viragh M."/>
            <person name="Kuo A."/>
            <person name="Thoen E."/>
            <person name="Andreopoulos B."/>
            <person name="Lu D."/>
            <person name="Skrede I."/>
            <person name="Drula E."/>
            <person name="Henrissat B."/>
            <person name="Morin E."/>
            <person name="Kohler A."/>
            <person name="Barry K."/>
            <person name="LaButti K."/>
            <person name="Morin E."/>
            <person name="Salamov A."/>
            <person name="Lipzen A."/>
            <person name="Mereny Z."/>
            <person name="Hegedus B."/>
            <person name="Baldrian P."/>
            <person name="Stursova M."/>
            <person name="Weitz H."/>
            <person name="Taylor A."/>
            <person name="Grigoriev I.V."/>
            <person name="Nagy L.G."/>
            <person name="Martin F."/>
            <person name="Kauserud H."/>
        </authorList>
    </citation>
    <scope>NUCLEOTIDE SEQUENCE</scope>
    <source>
        <strain evidence="2">CBHHK067</strain>
    </source>
</reference>
<organism evidence="2 3">
    <name type="scientific">Mycena rosella</name>
    <name type="common">Pink bonnet</name>
    <name type="synonym">Agaricus rosellus</name>
    <dbReference type="NCBI Taxonomy" id="1033263"/>
    <lineage>
        <taxon>Eukaryota</taxon>
        <taxon>Fungi</taxon>
        <taxon>Dikarya</taxon>
        <taxon>Basidiomycota</taxon>
        <taxon>Agaricomycotina</taxon>
        <taxon>Agaricomycetes</taxon>
        <taxon>Agaricomycetidae</taxon>
        <taxon>Agaricales</taxon>
        <taxon>Marasmiineae</taxon>
        <taxon>Mycenaceae</taxon>
        <taxon>Mycena</taxon>
    </lineage>
</organism>
<dbReference type="Proteomes" id="UP001221757">
    <property type="component" value="Unassembled WGS sequence"/>
</dbReference>
<dbReference type="Pfam" id="PF14226">
    <property type="entry name" value="DIOX_N"/>
    <property type="match status" value="1"/>
</dbReference>
<comment type="caution">
    <text evidence="2">The sequence shown here is derived from an EMBL/GenBank/DDBJ whole genome shotgun (WGS) entry which is preliminary data.</text>
</comment>
<name>A0AAD7GBH9_MYCRO</name>
<proteinExistence type="predicted"/>
<dbReference type="EMBL" id="JARKIE010000095">
    <property type="protein sequence ID" value="KAJ7686590.1"/>
    <property type="molecule type" value="Genomic_DNA"/>
</dbReference>
<protein>
    <recommendedName>
        <fullName evidence="1">Non-haem dioxygenase N-terminal domain-containing protein</fullName>
    </recommendedName>
</protein>
<evidence type="ECO:0000313" key="3">
    <source>
        <dbReference type="Proteomes" id="UP001221757"/>
    </source>
</evidence>
<keyword evidence="3" id="KW-1185">Reference proteome</keyword>
<sequence>MTNRPVSPALKSALLTAAQAFFALPEPEKLALDVRNGGVGYMPLGGEGTHGRVDCKEGIYFGPEHADAHPLLGMPLHGKNQFLPAAQVLGMQAAVL</sequence>
<dbReference type="AlphaFoldDB" id="A0AAD7GBH9"/>
<evidence type="ECO:0000259" key="1">
    <source>
        <dbReference type="Pfam" id="PF14226"/>
    </source>
</evidence>
<gene>
    <name evidence="2" type="ORF">B0H17DRAFT_1072042</name>
</gene>
<dbReference type="SUPFAM" id="SSF51197">
    <property type="entry name" value="Clavaminate synthase-like"/>
    <property type="match status" value="1"/>
</dbReference>
<feature type="domain" description="Non-haem dioxygenase N-terminal" evidence="1">
    <location>
        <begin position="2"/>
        <end position="83"/>
    </location>
</feature>
<evidence type="ECO:0000313" key="2">
    <source>
        <dbReference type="EMBL" id="KAJ7686590.1"/>
    </source>
</evidence>
<dbReference type="InterPro" id="IPR027443">
    <property type="entry name" value="IPNS-like_sf"/>
</dbReference>
<dbReference type="InterPro" id="IPR026992">
    <property type="entry name" value="DIOX_N"/>
</dbReference>